<protein>
    <submittedName>
        <fullName evidence="2">HNH endonuclease</fullName>
    </submittedName>
</protein>
<sequence>MNCLFCKQKSDKSQSIEHIIPESLGNKNHILLKCFVCDKCNQYFAIKVEKPLLEQPYFTHLRNRSRIENKKRNVPTVDVMAVGLRPMKAELSFDKKEGFSTTIPDDTDANDFFAGSVRKLIIPVLDSPNENNLILSKFLAKIAIEAIIYRVLDDQILVGELWNHPGLDGLKQYARYGQGIRFWPYHQRRIYPEGAVFKEHALEATPFEILHEFTFLSTNESNLYFIVCIMGIEYAINVNTPETSTYSNWLDVNNNRSALDNTNEVSLY</sequence>
<keyword evidence="2" id="KW-0255">Endonuclease</keyword>
<dbReference type="GO" id="GO:0004519">
    <property type="term" value="F:endonuclease activity"/>
    <property type="evidence" value="ECO:0007669"/>
    <property type="project" value="UniProtKB-KW"/>
</dbReference>
<gene>
    <name evidence="2" type="ORF">ACFQT0_27250</name>
</gene>
<proteinExistence type="predicted"/>
<evidence type="ECO:0000313" key="3">
    <source>
        <dbReference type="Proteomes" id="UP001596513"/>
    </source>
</evidence>
<dbReference type="Proteomes" id="UP001596513">
    <property type="component" value="Unassembled WGS sequence"/>
</dbReference>
<keyword evidence="2" id="KW-0378">Hydrolase</keyword>
<reference evidence="3" key="1">
    <citation type="journal article" date="2019" name="Int. J. Syst. Evol. Microbiol.">
        <title>The Global Catalogue of Microorganisms (GCM) 10K type strain sequencing project: providing services to taxonomists for standard genome sequencing and annotation.</title>
        <authorList>
            <consortium name="The Broad Institute Genomics Platform"/>
            <consortium name="The Broad Institute Genome Sequencing Center for Infectious Disease"/>
            <person name="Wu L."/>
            <person name="Ma J."/>
        </authorList>
    </citation>
    <scope>NUCLEOTIDE SEQUENCE [LARGE SCALE GENOMIC DNA]</scope>
    <source>
        <strain evidence="3">JCM 19635</strain>
    </source>
</reference>
<evidence type="ECO:0000259" key="1">
    <source>
        <dbReference type="Pfam" id="PF14279"/>
    </source>
</evidence>
<name>A0ABW2UB79_9BACT</name>
<keyword evidence="3" id="KW-1185">Reference proteome</keyword>
<evidence type="ECO:0000313" key="2">
    <source>
        <dbReference type="EMBL" id="MFC7670665.1"/>
    </source>
</evidence>
<dbReference type="EMBL" id="JBHTEK010000003">
    <property type="protein sequence ID" value="MFC7670665.1"/>
    <property type="molecule type" value="Genomic_DNA"/>
</dbReference>
<dbReference type="RefSeq" id="WP_380206370.1">
    <property type="nucleotide sequence ID" value="NZ_JBHTEK010000003.1"/>
</dbReference>
<comment type="caution">
    <text evidence="2">The sequence shown here is derived from an EMBL/GenBank/DDBJ whole genome shotgun (WGS) entry which is preliminary data.</text>
</comment>
<feature type="domain" description="HNH endonuclease 5" evidence="1">
    <location>
        <begin position="3"/>
        <end position="54"/>
    </location>
</feature>
<organism evidence="2 3">
    <name type="scientific">Hymenobacter humi</name>
    <dbReference type="NCBI Taxonomy" id="1411620"/>
    <lineage>
        <taxon>Bacteria</taxon>
        <taxon>Pseudomonadati</taxon>
        <taxon>Bacteroidota</taxon>
        <taxon>Cytophagia</taxon>
        <taxon>Cytophagales</taxon>
        <taxon>Hymenobacteraceae</taxon>
        <taxon>Hymenobacter</taxon>
    </lineage>
</organism>
<accession>A0ABW2UB79</accession>
<dbReference type="InterPro" id="IPR029471">
    <property type="entry name" value="HNH_5"/>
</dbReference>
<dbReference type="Pfam" id="PF14279">
    <property type="entry name" value="HNH_5"/>
    <property type="match status" value="1"/>
</dbReference>
<keyword evidence="2" id="KW-0540">Nuclease</keyword>